<protein>
    <submittedName>
        <fullName evidence="1">Uncharacterized protein</fullName>
    </submittedName>
</protein>
<reference evidence="1 2" key="1">
    <citation type="submission" date="2020-08" db="EMBL/GenBank/DDBJ databases">
        <title>Genomic Encyclopedia of Type Strains, Phase IV (KMG-IV): sequencing the most valuable type-strain genomes for metagenomic binning, comparative biology and taxonomic classification.</title>
        <authorList>
            <person name="Goeker M."/>
        </authorList>
    </citation>
    <scope>NUCLEOTIDE SEQUENCE [LARGE SCALE GENOMIC DNA]</scope>
    <source>
        <strain evidence="1 2">DSM 22336</strain>
    </source>
</reference>
<dbReference type="Proteomes" id="UP000555393">
    <property type="component" value="Unassembled WGS sequence"/>
</dbReference>
<comment type="caution">
    <text evidence="1">The sequence shown here is derived from an EMBL/GenBank/DDBJ whole genome shotgun (WGS) entry which is preliminary data.</text>
</comment>
<accession>A0A841LVH1</accession>
<gene>
    <name evidence="1" type="ORF">FHS77_001031</name>
</gene>
<name>A0A841LVH1_9HYPH</name>
<evidence type="ECO:0000313" key="2">
    <source>
        <dbReference type="Proteomes" id="UP000555393"/>
    </source>
</evidence>
<dbReference type="EMBL" id="JACIIU010000003">
    <property type="protein sequence ID" value="MBB6260497.1"/>
    <property type="molecule type" value="Genomic_DNA"/>
</dbReference>
<keyword evidence="2" id="KW-1185">Reference proteome</keyword>
<sequence length="72" mass="8463">MPDIKILTDYAAKSLNNIYIPLYGLKMNHSYEQELNACHFNRGVAGTFYKTDIKAHYKFMQPENWTVEFKSI</sequence>
<organism evidence="1 2">
    <name type="scientific">Paenochrobactrum gallinarii</name>
    <dbReference type="NCBI Taxonomy" id="643673"/>
    <lineage>
        <taxon>Bacteria</taxon>
        <taxon>Pseudomonadati</taxon>
        <taxon>Pseudomonadota</taxon>
        <taxon>Alphaproteobacteria</taxon>
        <taxon>Hyphomicrobiales</taxon>
        <taxon>Brucellaceae</taxon>
        <taxon>Paenochrobactrum</taxon>
    </lineage>
</organism>
<dbReference type="AlphaFoldDB" id="A0A841LVH1"/>
<evidence type="ECO:0000313" key="1">
    <source>
        <dbReference type="EMBL" id="MBB6260497.1"/>
    </source>
</evidence>
<proteinExistence type="predicted"/>